<dbReference type="PATRIC" id="fig|1544416.3.peg.233"/>
<name>A0A0Q0UB69_9CORY</name>
<dbReference type="EMBL" id="LKST01000001">
    <property type="protein sequence ID" value="KQB85093.1"/>
    <property type="molecule type" value="Genomic_DNA"/>
</dbReference>
<reference evidence="1 2" key="1">
    <citation type="submission" date="2015-10" db="EMBL/GenBank/DDBJ databases">
        <title>Corynebacteirum lowii and Corynebacterium oculi species nova, derived from human clinical disease and and emended description of Corynebacterium mastiditis.</title>
        <authorList>
            <person name="Bernard K."/>
            <person name="Pacheco A.L."/>
            <person name="Mcdougall C."/>
            <person name="Burtx T."/>
            <person name="Weibe D."/>
            <person name="Tyler S."/>
            <person name="Olson A.B."/>
            <person name="Cnockaert M."/>
            <person name="Eguchi H."/>
            <person name="Kuwahara T."/>
            <person name="Nakayama-Imaohji H."/>
            <person name="Boudewijins M."/>
            <person name="Van Hoecke F."/>
            <person name="Bernier A.-M."/>
            <person name="Vandamme P."/>
        </authorList>
    </citation>
    <scope>NUCLEOTIDE SEQUENCE [LARGE SCALE GENOMIC DNA]</scope>
    <source>
        <strain evidence="1 2">NML 130210</strain>
    </source>
</reference>
<dbReference type="STRING" id="1544416.Cocul_00228"/>
<organism evidence="1 2">
    <name type="scientific">Corynebacterium oculi</name>
    <dbReference type="NCBI Taxonomy" id="1544416"/>
    <lineage>
        <taxon>Bacteria</taxon>
        <taxon>Bacillati</taxon>
        <taxon>Actinomycetota</taxon>
        <taxon>Actinomycetes</taxon>
        <taxon>Mycobacteriales</taxon>
        <taxon>Corynebacteriaceae</taxon>
        <taxon>Corynebacterium</taxon>
    </lineage>
</organism>
<evidence type="ECO:0008006" key="3">
    <source>
        <dbReference type="Google" id="ProtNLM"/>
    </source>
</evidence>
<dbReference type="Proteomes" id="UP000050517">
    <property type="component" value="Unassembled WGS sequence"/>
</dbReference>
<accession>A0A0Q0UB69</accession>
<evidence type="ECO:0000313" key="1">
    <source>
        <dbReference type="EMBL" id="KQB85093.1"/>
    </source>
</evidence>
<proteinExistence type="predicted"/>
<dbReference type="AlphaFoldDB" id="A0A0Q0UB69"/>
<protein>
    <recommendedName>
        <fullName evidence="3">PPE family protein</fullName>
    </recommendedName>
</protein>
<gene>
    <name evidence="1" type="ORF">Cocul_00228</name>
</gene>
<comment type="caution">
    <text evidence="1">The sequence shown here is derived from an EMBL/GenBank/DDBJ whole genome shotgun (WGS) entry which is preliminary data.</text>
</comment>
<sequence length="396" mass="40226">MNGISLSLGNISQSVVKLSAISRTVRSVVSLPLRATINGSFSAVSGLDQLGNHHGVVLMGGPGSARSVLESYAEQVEWLKNALRASVQALAEQNEAFARSLDRADEGSSGSVSGVVFPLGPVPRYEPFVFPPPVVGPSGSIHQLAAAFGATQVGQAHHAAALWGKMAAGIGSVAAGLVAVAADLRVHNYGDVIDSAIKQVIEVAETGKAFARNAALMVSSTMNLGPAQQQGAQLVSAMQSALNAIPEPRERQAAEAAFLQAFPAAYTPMLLPGVPVVRSLTDPAFTLPLGSLIPTGMGSTAGKGHKHNAMGLRPEGERELRRIIQAAQRVGEGGKETFAEVLARTPVVEEIGAEAVGTVGAATTAEAAMSPVTATPGGVVSANPANTAASVSSAGG</sequence>
<dbReference type="RefSeq" id="WP_150114290.1">
    <property type="nucleotide sequence ID" value="NZ_LKST01000001.1"/>
</dbReference>
<evidence type="ECO:0000313" key="2">
    <source>
        <dbReference type="Proteomes" id="UP000050517"/>
    </source>
</evidence>
<dbReference type="OrthoDB" id="4428152at2"/>
<keyword evidence="2" id="KW-1185">Reference proteome</keyword>